<name>A0ABW1KS24_9ACTN</name>
<dbReference type="SMART" id="SM00530">
    <property type="entry name" value="HTH_XRE"/>
    <property type="match status" value="1"/>
</dbReference>
<dbReference type="PANTHER" id="PTHR46558">
    <property type="entry name" value="TRACRIPTIONAL REGULATORY PROTEIN-RELATED-RELATED"/>
    <property type="match status" value="1"/>
</dbReference>
<dbReference type="PANTHER" id="PTHR46558:SF4">
    <property type="entry name" value="DNA-BIDING PHAGE PROTEIN"/>
    <property type="match status" value="1"/>
</dbReference>
<dbReference type="EMBL" id="JBHSPR010000095">
    <property type="protein sequence ID" value="MFC6023494.1"/>
    <property type="molecule type" value="Genomic_DNA"/>
</dbReference>
<sequence length="429" mass="46714">MKRKQFVQRRKALGYTQESLAEELGVDRTTVVRWERGDSEPQPWVRKRLAAALDVSLDELDVLISEIVATTLDNSPPVGVTVAKGTDERGDTTDRRTFAISAALTALGVVGPARDVFASTEVPRSIGLEQVRFAASLVDRLRLADAAAGANQLCDLAMGVHQRLSTLATHSSYGREVGEALQATLADLANEIGWLTIDAERRAESRRYLHEAISRARIVDDPRKEARALACLALFTREKQPKESLQCVEAAQRVSAGWATPRLRALLHLRAAHAYAHQQDAGAFGREVSKALTHLDRGTHDDDLPVLAFVTEREARASQGLAYLALGRPDRAAAMFRANTAAPPTPGHERNDVGDQVLLAEAVRRQHDASQAAEIALAALPSVAALQSRRTAARLAEVRAGLGRERSRSPRVRAFVEAYDQTTAGWPTT</sequence>
<evidence type="ECO:0000259" key="2">
    <source>
        <dbReference type="PROSITE" id="PS50943"/>
    </source>
</evidence>
<feature type="domain" description="HTH cro/C1-type" evidence="2">
    <location>
        <begin position="8"/>
        <end position="60"/>
    </location>
</feature>
<reference evidence="4" key="1">
    <citation type="journal article" date="2019" name="Int. J. Syst. Evol. Microbiol.">
        <title>The Global Catalogue of Microorganisms (GCM) 10K type strain sequencing project: providing services to taxonomists for standard genome sequencing and annotation.</title>
        <authorList>
            <consortium name="The Broad Institute Genomics Platform"/>
            <consortium name="The Broad Institute Genome Sequencing Center for Infectious Disease"/>
            <person name="Wu L."/>
            <person name="Ma J."/>
        </authorList>
    </citation>
    <scope>NUCLEOTIDE SEQUENCE [LARGE SCALE GENOMIC DNA]</scope>
    <source>
        <strain evidence="4">ZS-35-S2</strain>
    </source>
</reference>
<comment type="caution">
    <text evidence="3">The sequence shown here is derived from an EMBL/GenBank/DDBJ whole genome shotgun (WGS) entry which is preliminary data.</text>
</comment>
<evidence type="ECO:0000313" key="4">
    <source>
        <dbReference type="Proteomes" id="UP001596203"/>
    </source>
</evidence>
<protein>
    <submittedName>
        <fullName evidence="3">Helix-turn-helix transcriptional regulator</fullName>
    </submittedName>
</protein>
<dbReference type="Pfam" id="PF01381">
    <property type="entry name" value="HTH_3"/>
    <property type="match status" value="1"/>
</dbReference>
<proteinExistence type="predicted"/>
<accession>A0ABW1KS24</accession>
<dbReference type="Proteomes" id="UP001596203">
    <property type="component" value="Unassembled WGS sequence"/>
</dbReference>
<evidence type="ECO:0000313" key="3">
    <source>
        <dbReference type="EMBL" id="MFC6023494.1"/>
    </source>
</evidence>
<dbReference type="InterPro" id="IPR010982">
    <property type="entry name" value="Lambda_DNA-bd_dom_sf"/>
</dbReference>
<dbReference type="SUPFAM" id="SSF47413">
    <property type="entry name" value="lambda repressor-like DNA-binding domains"/>
    <property type="match status" value="1"/>
</dbReference>
<dbReference type="CDD" id="cd00093">
    <property type="entry name" value="HTH_XRE"/>
    <property type="match status" value="1"/>
</dbReference>
<keyword evidence="1" id="KW-0238">DNA-binding</keyword>
<dbReference type="Gene3D" id="1.10.260.40">
    <property type="entry name" value="lambda repressor-like DNA-binding domains"/>
    <property type="match status" value="1"/>
</dbReference>
<dbReference type="RefSeq" id="WP_377433862.1">
    <property type="nucleotide sequence ID" value="NZ_JBHSPR010000095.1"/>
</dbReference>
<evidence type="ECO:0000256" key="1">
    <source>
        <dbReference type="ARBA" id="ARBA00023125"/>
    </source>
</evidence>
<keyword evidence="4" id="KW-1185">Reference proteome</keyword>
<gene>
    <name evidence="3" type="ORF">ACFP2T_45975</name>
</gene>
<dbReference type="InterPro" id="IPR001387">
    <property type="entry name" value="Cro/C1-type_HTH"/>
</dbReference>
<dbReference type="PROSITE" id="PS50943">
    <property type="entry name" value="HTH_CROC1"/>
    <property type="match status" value="1"/>
</dbReference>
<organism evidence="3 4">
    <name type="scientific">Plantactinospora solaniradicis</name>
    <dbReference type="NCBI Taxonomy" id="1723736"/>
    <lineage>
        <taxon>Bacteria</taxon>
        <taxon>Bacillati</taxon>
        <taxon>Actinomycetota</taxon>
        <taxon>Actinomycetes</taxon>
        <taxon>Micromonosporales</taxon>
        <taxon>Micromonosporaceae</taxon>
        <taxon>Plantactinospora</taxon>
    </lineage>
</organism>